<evidence type="ECO:0000259" key="1">
    <source>
        <dbReference type="Pfam" id="PF13679"/>
    </source>
</evidence>
<organism evidence="2 3">
    <name type="scientific">Stentor coeruleus</name>
    <dbReference type="NCBI Taxonomy" id="5963"/>
    <lineage>
        <taxon>Eukaryota</taxon>
        <taxon>Sar</taxon>
        <taxon>Alveolata</taxon>
        <taxon>Ciliophora</taxon>
        <taxon>Postciliodesmatophora</taxon>
        <taxon>Heterotrichea</taxon>
        <taxon>Heterotrichida</taxon>
        <taxon>Stentoridae</taxon>
        <taxon>Stentor</taxon>
    </lineage>
</organism>
<dbReference type="AlphaFoldDB" id="A0A1R2AXN3"/>
<dbReference type="InterPro" id="IPR052220">
    <property type="entry name" value="METTL25"/>
</dbReference>
<dbReference type="Pfam" id="PF13679">
    <property type="entry name" value="Methyltransf_32"/>
    <property type="match status" value="1"/>
</dbReference>
<dbReference type="SUPFAM" id="SSF53335">
    <property type="entry name" value="S-adenosyl-L-methionine-dependent methyltransferases"/>
    <property type="match status" value="1"/>
</dbReference>
<protein>
    <recommendedName>
        <fullName evidence="1">Methyltransferase domain-containing protein</fullName>
    </recommendedName>
</protein>
<comment type="caution">
    <text evidence="2">The sequence shown here is derived from an EMBL/GenBank/DDBJ whole genome shotgun (WGS) entry which is preliminary data.</text>
</comment>
<evidence type="ECO:0000313" key="3">
    <source>
        <dbReference type="Proteomes" id="UP000187209"/>
    </source>
</evidence>
<reference evidence="2 3" key="1">
    <citation type="submission" date="2016-11" db="EMBL/GenBank/DDBJ databases">
        <title>The macronuclear genome of Stentor coeruleus: a giant cell with tiny introns.</title>
        <authorList>
            <person name="Slabodnick M."/>
            <person name="Ruby J.G."/>
            <person name="Reiff S.B."/>
            <person name="Swart E.C."/>
            <person name="Gosai S."/>
            <person name="Prabakaran S."/>
            <person name="Witkowska E."/>
            <person name="Larue G.E."/>
            <person name="Fisher S."/>
            <person name="Freeman R.M."/>
            <person name="Gunawardena J."/>
            <person name="Chu W."/>
            <person name="Stover N.A."/>
            <person name="Gregory B.D."/>
            <person name="Nowacki M."/>
            <person name="Derisi J."/>
            <person name="Roy S.W."/>
            <person name="Marshall W.F."/>
            <person name="Sood P."/>
        </authorList>
    </citation>
    <scope>NUCLEOTIDE SEQUENCE [LARGE SCALE GENOMIC DNA]</scope>
    <source>
        <strain evidence="2">WM001</strain>
    </source>
</reference>
<proteinExistence type="predicted"/>
<dbReference type="PANTHER" id="PTHR12496">
    <property type="entry name" value="CGI-41 METHYLTRANSFERASE"/>
    <property type="match status" value="1"/>
</dbReference>
<dbReference type="InterPro" id="IPR025714">
    <property type="entry name" value="Methyltranfer_dom"/>
</dbReference>
<keyword evidence="3" id="KW-1185">Reference proteome</keyword>
<sequence length="345" mass="39472">MSPKKIHEATRLSAYIKSKSDLYNVHKSIDIGSGQGYLSHLLVTRGDMKVVAIEAKEHNCHESEKRGKIISEKLGHEGEFETIPMIVTKDNIAVFTREPTFLVGLHTCGDLSPICLKLFLADENIKGVINVGCCYHHLTEYVAPEAKDQVDEYLIRVRESFQGRSIDETLTENKDSGFPLSEYIKKKHPWFFLGRLPRTLSISEPQPSHVIDPSLTFRKFQYRAAFQALLQEYFPHYALTFAIGNRIKRFDCFGNYAEDAMKKMNLKSTFTKDELEGFYQERFKGLEKMSAIFWVMRSSLSGCIENLIILDRALFLAEQGAITEIMTIFDKHQSPRNIVISAFKP</sequence>
<dbReference type="InterPro" id="IPR029063">
    <property type="entry name" value="SAM-dependent_MTases_sf"/>
</dbReference>
<dbReference type="PANTHER" id="PTHR12496:SF0">
    <property type="entry name" value="METHYLTRANSFERASE DOMAIN-CONTAINING PROTEIN"/>
    <property type="match status" value="1"/>
</dbReference>
<evidence type="ECO:0000313" key="2">
    <source>
        <dbReference type="EMBL" id="OMJ69281.1"/>
    </source>
</evidence>
<feature type="domain" description="Methyltransferase" evidence="1">
    <location>
        <begin position="4"/>
        <end position="140"/>
    </location>
</feature>
<accession>A0A1R2AXN3</accession>
<name>A0A1R2AXN3_9CILI</name>
<dbReference type="Proteomes" id="UP000187209">
    <property type="component" value="Unassembled WGS sequence"/>
</dbReference>
<dbReference type="OrthoDB" id="10258156at2759"/>
<dbReference type="EMBL" id="MPUH01001217">
    <property type="protein sequence ID" value="OMJ69281.1"/>
    <property type="molecule type" value="Genomic_DNA"/>
</dbReference>
<gene>
    <name evidence="2" type="ORF">SteCoe_33037</name>
</gene>